<accession>A0A8S1VIL3</accession>
<sequence length="72" mass="8405">MSLIKSQEAYSSISIDEPFRNFDRILSSAKIHSEKTLNFISYAISARKFYTLLIEVIVESQMQLDIVKRQVY</sequence>
<dbReference type="EMBL" id="CAJJDP010000066">
    <property type="protein sequence ID" value="CAD8176571.1"/>
    <property type="molecule type" value="Genomic_DNA"/>
</dbReference>
<dbReference type="Proteomes" id="UP000683925">
    <property type="component" value="Unassembled WGS sequence"/>
</dbReference>
<keyword evidence="2" id="KW-1185">Reference proteome</keyword>
<evidence type="ECO:0000313" key="2">
    <source>
        <dbReference type="Proteomes" id="UP000683925"/>
    </source>
</evidence>
<reference evidence="1" key="1">
    <citation type="submission" date="2021-01" db="EMBL/GenBank/DDBJ databases">
        <authorList>
            <consortium name="Genoscope - CEA"/>
            <person name="William W."/>
        </authorList>
    </citation>
    <scope>NUCLEOTIDE SEQUENCE</scope>
</reference>
<dbReference type="AlphaFoldDB" id="A0A8S1VIL3"/>
<name>A0A8S1VIL3_PAROT</name>
<evidence type="ECO:0000313" key="1">
    <source>
        <dbReference type="EMBL" id="CAD8176571.1"/>
    </source>
</evidence>
<comment type="caution">
    <text evidence="1">The sequence shown here is derived from an EMBL/GenBank/DDBJ whole genome shotgun (WGS) entry which is preliminary data.</text>
</comment>
<proteinExistence type="predicted"/>
<organism evidence="1 2">
    <name type="scientific">Paramecium octaurelia</name>
    <dbReference type="NCBI Taxonomy" id="43137"/>
    <lineage>
        <taxon>Eukaryota</taxon>
        <taxon>Sar</taxon>
        <taxon>Alveolata</taxon>
        <taxon>Ciliophora</taxon>
        <taxon>Intramacronucleata</taxon>
        <taxon>Oligohymenophorea</taxon>
        <taxon>Peniculida</taxon>
        <taxon>Parameciidae</taxon>
        <taxon>Paramecium</taxon>
    </lineage>
</organism>
<protein>
    <submittedName>
        <fullName evidence="1">Uncharacterized protein</fullName>
    </submittedName>
</protein>
<gene>
    <name evidence="1" type="ORF">POCTA_138.1.T0670160</name>
</gene>